<dbReference type="Proteomes" id="UP000600918">
    <property type="component" value="Unassembled WGS sequence"/>
</dbReference>
<name>A0A834NR45_VESPE</name>
<organism evidence="1 2">
    <name type="scientific">Vespula pensylvanica</name>
    <name type="common">Western yellow jacket</name>
    <name type="synonym">Wasp</name>
    <dbReference type="NCBI Taxonomy" id="30213"/>
    <lineage>
        <taxon>Eukaryota</taxon>
        <taxon>Metazoa</taxon>
        <taxon>Ecdysozoa</taxon>
        <taxon>Arthropoda</taxon>
        <taxon>Hexapoda</taxon>
        <taxon>Insecta</taxon>
        <taxon>Pterygota</taxon>
        <taxon>Neoptera</taxon>
        <taxon>Endopterygota</taxon>
        <taxon>Hymenoptera</taxon>
        <taxon>Apocrita</taxon>
        <taxon>Aculeata</taxon>
        <taxon>Vespoidea</taxon>
        <taxon>Vespidae</taxon>
        <taxon>Vespinae</taxon>
        <taxon>Vespula</taxon>
    </lineage>
</organism>
<evidence type="ECO:0000313" key="1">
    <source>
        <dbReference type="EMBL" id="KAF7415997.1"/>
    </source>
</evidence>
<accession>A0A834NR45</accession>
<reference evidence="1" key="1">
    <citation type="journal article" date="2020" name="G3 (Bethesda)">
        <title>High-Quality Assemblies for Three Invasive Social Wasps from the &lt;i&gt;Vespula&lt;/i&gt; Genus.</title>
        <authorList>
            <person name="Harrop T.W.R."/>
            <person name="Guhlin J."/>
            <person name="McLaughlin G.M."/>
            <person name="Permina E."/>
            <person name="Stockwell P."/>
            <person name="Gilligan J."/>
            <person name="Le Lec M.F."/>
            <person name="Gruber M.A.M."/>
            <person name="Quinn O."/>
            <person name="Lovegrove M."/>
            <person name="Duncan E.J."/>
            <person name="Remnant E.J."/>
            <person name="Van Eeckhoven J."/>
            <person name="Graham B."/>
            <person name="Knapp R.A."/>
            <person name="Langford K.W."/>
            <person name="Kronenberg Z."/>
            <person name="Press M.O."/>
            <person name="Eacker S.M."/>
            <person name="Wilson-Rankin E.E."/>
            <person name="Purcell J."/>
            <person name="Lester P.J."/>
            <person name="Dearden P.K."/>
        </authorList>
    </citation>
    <scope>NUCLEOTIDE SEQUENCE</scope>
    <source>
        <strain evidence="1">Volc-1</strain>
    </source>
</reference>
<evidence type="ECO:0000313" key="2">
    <source>
        <dbReference type="Proteomes" id="UP000600918"/>
    </source>
</evidence>
<dbReference type="AlphaFoldDB" id="A0A834NR45"/>
<comment type="caution">
    <text evidence="1">The sequence shown here is derived from an EMBL/GenBank/DDBJ whole genome shotgun (WGS) entry which is preliminary data.</text>
</comment>
<sequence>MSKRFRENMFDGNSSDDEYCFITEKMQDDDNRRNRLKCFNISRSIDSDDELNIDENNTSLDNEWKNERPIFINILDASCIVNKNPEDTQNIRLKKLAIFWNISIINVEKILYPRWYYRWMNDC</sequence>
<dbReference type="EMBL" id="JACSDY010000011">
    <property type="protein sequence ID" value="KAF7415997.1"/>
    <property type="molecule type" value="Genomic_DNA"/>
</dbReference>
<proteinExistence type="predicted"/>
<protein>
    <submittedName>
        <fullName evidence="1">Uncharacterized protein</fullName>
    </submittedName>
</protein>
<gene>
    <name evidence="1" type="ORF">H0235_012589</name>
</gene>
<keyword evidence="2" id="KW-1185">Reference proteome</keyword>